<dbReference type="PANTHER" id="PTHR14614:SF109">
    <property type="entry name" value="RIBOSOMAL LYSINE N-METHYLTRANSFERASE 5"/>
    <property type="match status" value="1"/>
</dbReference>
<keyword evidence="3" id="KW-1185">Reference proteome</keyword>
<dbReference type="EMBL" id="ML987206">
    <property type="protein sequence ID" value="KAF2242989.1"/>
    <property type="molecule type" value="Genomic_DNA"/>
</dbReference>
<dbReference type="GO" id="GO:0032991">
    <property type="term" value="C:protein-containing complex"/>
    <property type="evidence" value="ECO:0007669"/>
    <property type="project" value="TreeGrafter"/>
</dbReference>
<feature type="non-terminal residue" evidence="2">
    <location>
        <position position="1"/>
    </location>
</feature>
<accession>A0A6A6HYM1</accession>
<dbReference type="GeneID" id="54577569"/>
<sequence>RSSSHLDAFVVFSQAIPSQSLGFIDTKAPAVIIAVGERDLTIHQSRGLLHSERKQGTTGAVVWKVTPLFAEWVTSPNFLFQAGYLGPDSVAIELGAGVSGIVAVTLGPKIKKYIATDQDYVIRLLKQNITDNLPPGPANASKKQKNKQIRPPGTPLQGPSNIETLELDWELDSLSSLPSLLQDNMGTEDAHGVDLIIACDCIYNDALIEPFNTTCAQICRLRSESQGGRPTLCLIAQQLRSSEVFESWLTSFHLLFHVWKVPDKLLSEPLRENSGFIVHAGYLR</sequence>
<feature type="region of interest" description="Disordered" evidence="1">
    <location>
        <begin position="133"/>
        <end position="160"/>
    </location>
</feature>
<dbReference type="AlphaFoldDB" id="A0A6A6HYM1"/>
<evidence type="ECO:0000313" key="3">
    <source>
        <dbReference type="Proteomes" id="UP000800094"/>
    </source>
</evidence>
<dbReference type="RefSeq" id="XP_033677993.1">
    <property type="nucleotide sequence ID" value="XM_033824239.1"/>
</dbReference>
<dbReference type="GO" id="GO:0005829">
    <property type="term" value="C:cytosol"/>
    <property type="evidence" value="ECO:0007669"/>
    <property type="project" value="TreeGrafter"/>
</dbReference>
<dbReference type="InterPro" id="IPR029063">
    <property type="entry name" value="SAM-dependent_MTases_sf"/>
</dbReference>
<proteinExistence type="predicted"/>
<name>A0A6A6HYM1_9PLEO</name>
<organism evidence="2 3">
    <name type="scientific">Trematosphaeria pertusa</name>
    <dbReference type="NCBI Taxonomy" id="390896"/>
    <lineage>
        <taxon>Eukaryota</taxon>
        <taxon>Fungi</taxon>
        <taxon>Dikarya</taxon>
        <taxon>Ascomycota</taxon>
        <taxon>Pezizomycotina</taxon>
        <taxon>Dothideomycetes</taxon>
        <taxon>Pleosporomycetidae</taxon>
        <taxon>Pleosporales</taxon>
        <taxon>Massarineae</taxon>
        <taxon>Trematosphaeriaceae</taxon>
        <taxon>Trematosphaeria</taxon>
    </lineage>
</organism>
<dbReference type="PANTHER" id="PTHR14614">
    <property type="entry name" value="HEPATOCELLULAR CARCINOMA-ASSOCIATED ANTIGEN"/>
    <property type="match status" value="1"/>
</dbReference>
<dbReference type="Gene3D" id="3.40.50.150">
    <property type="entry name" value="Vaccinia Virus protein VP39"/>
    <property type="match status" value="1"/>
</dbReference>
<gene>
    <name evidence="2" type="ORF">BU26DRAFT_437522</name>
</gene>
<evidence type="ECO:0000256" key="1">
    <source>
        <dbReference type="SAM" id="MobiDB-lite"/>
    </source>
</evidence>
<dbReference type="Proteomes" id="UP000800094">
    <property type="component" value="Unassembled WGS sequence"/>
</dbReference>
<dbReference type="OrthoDB" id="2529286at2759"/>
<protein>
    <submittedName>
        <fullName evidence="2">Uncharacterized protein</fullName>
    </submittedName>
</protein>
<dbReference type="GO" id="GO:0008757">
    <property type="term" value="F:S-adenosylmethionine-dependent methyltransferase activity"/>
    <property type="evidence" value="ECO:0007669"/>
    <property type="project" value="UniProtKB-ARBA"/>
</dbReference>
<reference evidence="2" key="1">
    <citation type="journal article" date="2020" name="Stud. Mycol.">
        <title>101 Dothideomycetes genomes: a test case for predicting lifestyles and emergence of pathogens.</title>
        <authorList>
            <person name="Haridas S."/>
            <person name="Albert R."/>
            <person name="Binder M."/>
            <person name="Bloem J."/>
            <person name="Labutti K."/>
            <person name="Salamov A."/>
            <person name="Andreopoulos B."/>
            <person name="Baker S."/>
            <person name="Barry K."/>
            <person name="Bills G."/>
            <person name="Bluhm B."/>
            <person name="Cannon C."/>
            <person name="Castanera R."/>
            <person name="Culley D."/>
            <person name="Daum C."/>
            <person name="Ezra D."/>
            <person name="Gonzalez J."/>
            <person name="Henrissat B."/>
            <person name="Kuo A."/>
            <person name="Liang C."/>
            <person name="Lipzen A."/>
            <person name="Lutzoni F."/>
            <person name="Magnuson J."/>
            <person name="Mondo S."/>
            <person name="Nolan M."/>
            <person name="Ohm R."/>
            <person name="Pangilinan J."/>
            <person name="Park H.-J."/>
            <person name="Ramirez L."/>
            <person name="Alfaro M."/>
            <person name="Sun H."/>
            <person name="Tritt A."/>
            <person name="Yoshinaga Y."/>
            <person name="Zwiers L.-H."/>
            <person name="Turgeon B."/>
            <person name="Goodwin S."/>
            <person name="Spatafora J."/>
            <person name="Crous P."/>
            <person name="Grigoriev I."/>
        </authorList>
    </citation>
    <scope>NUCLEOTIDE SEQUENCE</scope>
    <source>
        <strain evidence="2">CBS 122368</strain>
    </source>
</reference>
<evidence type="ECO:0000313" key="2">
    <source>
        <dbReference type="EMBL" id="KAF2242989.1"/>
    </source>
</evidence>
<dbReference type="InterPro" id="IPR019410">
    <property type="entry name" value="Methyltransf_16"/>
</dbReference>